<dbReference type="SUPFAM" id="SSF50104">
    <property type="entry name" value="Translation proteins SH3-like domain"/>
    <property type="match status" value="1"/>
</dbReference>
<protein>
    <recommendedName>
        <fullName evidence="2">Translation elongation factor P/YeiP central domain-containing protein</fullName>
    </recommendedName>
</protein>
<evidence type="ECO:0000313" key="4">
    <source>
        <dbReference type="Proteomes" id="UP000176917"/>
    </source>
</evidence>
<evidence type="ECO:0000313" key="3">
    <source>
        <dbReference type="EMBL" id="OHA72894.1"/>
    </source>
</evidence>
<dbReference type="AlphaFoldDB" id="A0A1G2RJ69"/>
<dbReference type="InterPro" id="IPR014722">
    <property type="entry name" value="Rib_uL2_dom2"/>
</dbReference>
<dbReference type="InterPro" id="IPR008991">
    <property type="entry name" value="Translation_prot_SH3-like_sf"/>
</dbReference>
<dbReference type="Gene3D" id="2.40.50.140">
    <property type="entry name" value="Nucleic acid-binding proteins"/>
    <property type="match status" value="1"/>
</dbReference>
<dbReference type="InterPro" id="IPR012340">
    <property type="entry name" value="NA-bd_OB-fold"/>
</dbReference>
<proteinExistence type="inferred from homology"/>
<comment type="caution">
    <text evidence="3">The sequence shown here is derived from an EMBL/GenBank/DDBJ whole genome shotgun (WGS) entry which is preliminary data.</text>
</comment>
<dbReference type="FunFam" id="2.30.30.30:FF:000003">
    <property type="entry name" value="Elongation factor P"/>
    <property type="match status" value="1"/>
</dbReference>
<reference evidence="3 4" key="1">
    <citation type="journal article" date="2016" name="Nat. Commun.">
        <title>Thousands of microbial genomes shed light on interconnected biogeochemical processes in an aquifer system.</title>
        <authorList>
            <person name="Anantharaman K."/>
            <person name="Brown C.T."/>
            <person name="Hug L.A."/>
            <person name="Sharon I."/>
            <person name="Castelle C.J."/>
            <person name="Probst A.J."/>
            <person name="Thomas B.C."/>
            <person name="Singh A."/>
            <person name="Wilkins M.J."/>
            <person name="Karaoz U."/>
            <person name="Brodie E.L."/>
            <person name="Williams K.H."/>
            <person name="Hubbard S.S."/>
            <person name="Banfield J.F."/>
        </authorList>
    </citation>
    <scope>NUCLEOTIDE SEQUENCE [LARGE SCALE GENOMIC DNA]</scope>
</reference>
<dbReference type="Proteomes" id="UP000176917">
    <property type="component" value="Unassembled WGS sequence"/>
</dbReference>
<name>A0A1G2RJ69_9BACT</name>
<dbReference type="InterPro" id="IPR020599">
    <property type="entry name" value="Transl_elong_fac_P/YeiP"/>
</dbReference>
<gene>
    <name evidence="3" type="ORF">A3B24_03305</name>
</gene>
<dbReference type="InterPro" id="IPR001059">
    <property type="entry name" value="Transl_elong_P/YeiP_cen"/>
</dbReference>
<evidence type="ECO:0000259" key="2">
    <source>
        <dbReference type="SMART" id="SM01185"/>
    </source>
</evidence>
<comment type="similarity">
    <text evidence="1">Belongs to the elongation factor P family.</text>
</comment>
<dbReference type="InterPro" id="IPR013185">
    <property type="entry name" value="Transl_elong_KOW-like"/>
</dbReference>
<accession>A0A1G2RJ69</accession>
<dbReference type="GO" id="GO:0003746">
    <property type="term" value="F:translation elongation factor activity"/>
    <property type="evidence" value="ECO:0007669"/>
    <property type="project" value="InterPro"/>
</dbReference>
<dbReference type="PANTHER" id="PTHR30053:SF12">
    <property type="entry name" value="ELONGATION FACTOR P (EF-P) FAMILY PROTEIN"/>
    <property type="match status" value="1"/>
</dbReference>
<dbReference type="GO" id="GO:0005737">
    <property type="term" value="C:cytoplasm"/>
    <property type="evidence" value="ECO:0007669"/>
    <property type="project" value="TreeGrafter"/>
</dbReference>
<sequence length="134" mass="15469">MIHTELKKGVQFLFEGQPYEVLESSMMFQGRGSSTVSARIKNLKTGKVLSRTFHTGENFDEAELTKLQMKYLYNHRDKFVFCEAHNPSKRMEFTQEQLGDAIRFMKANEVVEGVVFQDEIITVAFPIKVQLKVT</sequence>
<dbReference type="PANTHER" id="PTHR30053">
    <property type="entry name" value="ELONGATION FACTOR P"/>
    <property type="match status" value="1"/>
</dbReference>
<dbReference type="STRING" id="1802461.A3B24_03305"/>
<feature type="domain" description="Translation elongation factor P/YeiP central" evidence="2">
    <location>
        <begin position="66"/>
        <end position="121"/>
    </location>
</feature>
<dbReference type="EMBL" id="MHUG01000019">
    <property type="protein sequence ID" value="OHA72894.1"/>
    <property type="molecule type" value="Genomic_DNA"/>
</dbReference>
<dbReference type="Pfam" id="PF08207">
    <property type="entry name" value="EFP_N"/>
    <property type="match status" value="1"/>
</dbReference>
<dbReference type="Gene3D" id="2.30.30.30">
    <property type="match status" value="1"/>
</dbReference>
<evidence type="ECO:0000256" key="1">
    <source>
        <dbReference type="ARBA" id="ARBA00009479"/>
    </source>
</evidence>
<dbReference type="SMART" id="SM01185">
    <property type="entry name" value="EFP"/>
    <property type="match status" value="1"/>
</dbReference>
<organism evidence="3 4">
    <name type="scientific">Candidatus Wildermuthbacteria bacterium RIFCSPLOWO2_01_FULL_48_16</name>
    <dbReference type="NCBI Taxonomy" id="1802461"/>
    <lineage>
        <taxon>Bacteria</taxon>
        <taxon>Candidatus Wildermuthiibacteriota</taxon>
    </lineage>
</organism>
<feature type="non-terminal residue" evidence="3">
    <location>
        <position position="134"/>
    </location>
</feature>